<dbReference type="Gene3D" id="3.30.470.20">
    <property type="entry name" value="ATP-grasp fold, B domain"/>
    <property type="match status" value="1"/>
</dbReference>
<dbReference type="Gene3D" id="3.40.50.20">
    <property type="match status" value="1"/>
</dbReference>
<dbReference type="Proteomes" id="UP001055111">
    <property type="component" value="Unassembled WGS sequence"/>
</dbReference>
<proteinExistence type="predicted"/>
<name>A0AA37MQT5_9BURK</name>
<dbReference type="EMBL" id="BPUS01000001">
    <property type="protein sequence ID" value="GJH23129.1"/>
    <property type="molecule type" value="Genomic_DNA"/>
</dbReference>
<accession>A0AA37MQT5</accession>
<dbReference type="Pfam" id="PF15632">
    <property type="entry name" value="ATPgrasp_Ter"/>
    <property type="match status" value="1"/>
</dbReference>
<dbReference type="SUPFAM" id="SSF56059">
    <property type="entry name" value="Glutathione synthetase ATP-binding domain-like"/>
    <property type="match status" value="1"/>
</dbReference>
<evidence type="ECO:0000313" key="4">
    <source>
        <dbReference type="Proteomes" id="UP001055111"/>
    </source>
</evidence>
<organism evidence="3 4">
    <name type="scientific">Caballeronia novacaledonica</name>
    <dbReference type="NCBI Taxonomy" id="1544861"/>
    <lineage>
        <taxon>Bacteria</taxon>
        <taxon>Pseudomonadati</taxon>
        <taxon>Pseudomonadota</taxon>
        <taxon>Betaproteobacteria</taxon>
        <taxon>Burkholderiales</taxon>
        <taxon>Burkholderiaceae</taxon>
        <taxon>Caballeronia</taxon>
    </lineage>
</organism>
<evidence type="ECO:0000313" key="3">
    <source>
        <dbReference type="EMBL" id="GJH23129.1"/>
    </source>
</evidence>
<keyword evidence="1" id="KW-0547">Nucleotide-binding</keyword>
<gene>
    <name evidence="3" type="ORF">CBA19CS42_01455</name>
</gene>
<dbReference type="InterPro" id="IPR011761">
    <property type="entry name" value="ATP-grasp"/>
</dbReference>
<dbReference type="GO" id="GO:0046872">
    <property type="term" value="F:metal ion binding"/>
    <property type="evidence" value="ECO:0007669"/>
    <property type="project" value="InterPro"/>
</dbReference>
<protein>
    <submittedName>
        <fullName evidence="3">ATP-grasp domain-containing protein</fullName>
    </submittedName>
</protein>
<evidence type="ECO:0000259" key="2">
    <source>
        <dbReference type="PROSITE" id="PS50975"/>
    </source>
</evidence>
<keyword evidence="1" id="KW-0067">ATP-binding</keyword>
<evidence type="ECO:0000256" key="1">
    <source>
        <dbReference type="PROSITE-ProRule" id="PRU00409"/>
    </source>
</evidence>
<dbReference type="GO" id="GO:0005524">
    <property type="term" value="F:ATP binding"/>
    <property type="evidence" value="ECO:0007669"/>
    <property type="project" value="UniProtKB-UniRule"/>
</dbReference>
<dbReference type="AlphaFoldDB" id="A0AA37MQT5"/>
<feature type="domain" description="ATP-grasp" evidence="2">
    <location>
        <begin position="107"/>
        <end position="285"/>
    </location>
</feature>
<dbReference type="RefSeq" id="WP_238209554.1">
    <property type="nucleotide sequence ID" value="NZ_BPUS01000001.1"/>
</dbReference>
<sequence>MTKKIKVLVFPCGAENAIEIHQALRHSVHVELYGASSVDDHGRFAFERYFGDLPNIRDPRFDDVFATLIDQLGIDVVFATHDTVIEYLAARTDRWNAYIVNGDAHSTALTRRKSLTYAHFADTTWAPKVFATPDEVTEWPAIVKPDLGQGAQGVTLVRSREEAQLALDAVSEPVLVEYLPGEELTVDCFTDRRGRLLWTGPRTRERTRGGIAMRSRHIEPSPEIAGIAGEINARVRMRGPWFFQIKADARGQWKLLEVSCRVAGTMVAQRAKGINLPLMAVQDYMERDLLTLPNPHVALVERCIVTRARLDCEYDTVYVDLDETLIIDGFAVPQTMAFLYQSIAADKKIVLLTRHRYDVGQTLASARIDIAIFDRIVVLRDDESKASYVTPGSIFIDNHFPERLAVAKACAVPVLDVDAVDFLMR</sequence>
<dbReference type="PROSITE" id="PS50975">
    <property type="entry name" value="ATP_GRASP"/>
    <property type="match status" value="1"/>
</dbReference>
<comment type="caution">
    <text evidence="3">The sequence shown here is derived from an EMBL/GenBank/DDBJ whole genome shotgun (WGS) entry which is preliminary data.</text>
</comment>
<reference evidence="3" key="1">
    <citation type="submission" date="2022-09" db="EMBL/GenBank/DDBJ databases">
        <title>Isolation and characterization of 3-chlorobenzoate degrading bacteria from soils in Shizuoka.</title>
        <authorList>
            <person name="Ifat A."/>
            <person name="Ogawa N."/>
            <person name="Kimbara K."/>
            <person name="Moriuchi R."/>
            <person name="Dohra H."/>
            <person name="Shintani M."/>
        </authorList>
    </citation>
    <scope>NUCLEOTIDE SEQUENCE</scope>
    <source>
        <strain evidence="3">19CS4-2</strain>
    </source>
</reference>